<feature type="domain" description="YdbS-like PH" evidence="3">
    <location>
        <begin position="272"/>
        <end position="361"/>
    </location>
</feature>
<proteinExistence type="predicted"/>
<dbReference type="PANTHER" id="PTHR34473">
    <property type="entry name" value="UPF0699 TRANSMEMBRANE PROTEIN YDBS"/>
    <property type="match status" value="1"/>
</dbReference>
<evidence type="ECO:0000256" key="1">
    <source>
        <dbReference type="SAM" id="MobiDB-lite"/>
    </source>
</evidence>
<dbReference type="InterPro" id="IPR005182">
    <property type="entry name" value="YdbS-like_PH"/>
</dbReference>
<keyword evidence="2" id="KW-0812">Transmembrane</keyword>
<feature type="transmembrane region" description="Helical" evidence="2">
    <location>
        <begin position="249"/>
        <end position="270"/>
    </location>
</feature>
<evidence type="ECO:0000259" key="3">
    <source>
        <dbReference type="Pfam" id="PF03703"/>
    </source>
</evidence>
<name>A0A2H0K6W3_9BACT</name>
<feature type="transmembrane region" description="Helical" evidence="2">
    <location>
        <begin position="56"/>
        <end position="77"/>
    </location>
</feature>
<dbReference type="AlphaFoldDB" id="A0A2H0K6W3"/>
<evidence type="ECO:0000313" key="4">
    <source>
        <dbReference type="EMBL" id="PIQ66992.1"/>
    </source>
</evidence>
<gene>
    <name evidence="4" type="ORF">COV95_01175</name>
</gene>
<comment type="caution">
    <text evidence="4">The sequence shown here is derived from an EMBL/GenBank/DDBJ whole genome shotgun (WGS) entry which is preliminary data.</text>
</comment>
<evidence type="ECO:0000313" key="5">
    <source>
        <dbReference type="Proteomes" id="UP000229834"/>
    </source>
</evidence>
<reference evidence="4 5" key="1">
    <citation type="submission" date="2017-09" db="EMBL/GenBank/DDBJ databases">
        <title>Depth-based differentiation of microbial function through sediment-hosted aquifers and enrichment of novel symbionts in the deep terrestrial subsurface.</title>
        <authorList>
            <person name="Probst A.J."/>
            <person name="Ladd B."/>
            <person name="Jarett J.K."/>
            <person name="Geller-Mcgrath D.E."/>
            <person name="Sieber C.M."/>
            <person name="Emerson J.B."/>
            <person name="Anantharaman K."/>
            <person name="Thomas B.C."/>
            <person name="Malmstrom R."/>
            <person name="Stieglmeier M."/>
            <person name="Klingl A."/>
            <person name="Woyke T."/>
            <person name="Ryan C.M."/>
            <person name="Banfield J.F."/>
        </authorList>
    </citation>
    <scope>NUCLEOTIDE SEQUENCE [LARGE SCALE GENOMIC DNA]</scope>
    <source>
        <strain evidence="4">CG11_big_fil_rev_8_21_14_0_20_40_24</strain>
    </source>
</reference>
<protein>
    <recommendedName>
        <fullName evidence="3">YdbS-like PH domain-containing protein</fullName>
    </recommendedName>
</protein>
<dbReference type="EMBL" id="PCVC01000037">
    <property type="protein sequence ID" value="PIQ66992.1"/>
    <property type="molecule type" value="Genomic_DNA"/>
</dbReference>
<organism evidence="4 5">
    <name type="scientific">Candidatus Zambryskibacteria bacterium CG11_big_fil_rev_8_21_14_0_20_40_24</name>
    <dbReference type="NCBI Taxonomy" id="1975116"/>
    <lineage>
        <taxon>Bacteria</taxon>
        <taxon>Candidatus Zambryskiibacteriota</taxon>
    </lineage>
</organism>
<feature type="transmembrane region" description="Helical" evidence="2">
    <location>
        <begin position="21"/>
        <end position="44"/>
    </location>
</feature>
<dbReference type="PANTHER" id="PTHR34473:SF2">
    <property type="entry name" value="UPF0699 TRANSMEMBRANE PROTEIN YDBT"/>
    <property type="match status" value="1"/>
</dbReference>
<keyword evidence="2" id="KW-1133">Transmembrane helix</keyword>
<keyword evidence="2" id="KW-0472">Membrane</keyword>
<feature type="transmembrane region" description="Helical" evidence="2">
    <location>
        <begin position="206"/>
        <end position="229"/>
    </location>
</feature>
<sequence length="377" mass="42065">MNSSPLQQRFPLSPKKFKRKFIPSLFNFIILAPIVLIWFVFAGVARAQSFSADTAIFLLVIAGFAILIGIILNAWYIKEYIRRYYYSADNDFITIKKGVFAPTEIHVQFQKIQDVYVEQDLLDRLMGLYDVHIASATATSGIEAHIDGVDKEAAEGLKAMFLGKISSNRSDSPPTNRSMTDTASTTPNAPLDQNISSQTYPITSRWLILSYISSIIVGTTVFFVGFAFWSFLYSQGIDKAAGVSNSVAIRVILISAILLTIFDIVTTFIWRRNFKFELASDFIYCYKRVISTKEKRMPYSTVQDVTVSQSIIQRIVGLASVNVKNAATETFHTRNGEQRVINEGGITIPGQYANNARKLATAIKNIALSKNPSRTGL</sequence>
<dbReference type="Proteomes" id="UP000229834">
    <property type="component" value="Unassembled WGS sequence"/>
</dbReference>
<accession>A0A2H0K6W3</accession>
<feature type="domain" description="YdbS-like PH" evidence="3">
    <location>
        <begin position="82"/>
        <end position="158"/>
    </location>
</feature>
<evidence type="ECO:0000256" key="2">
    <source>
        <dbReference type="SAM" id="Phobius"/>
    </source>
</evidence>
<dbReference type="Pfam" id="PF03703">
    <property type="entry name" value="bPH_2"/>
    <property type="match status" value="2"/>
</dbReference>
<feature type="region of interest" description="Disordered" evidence="1">
    <location>
        <begin position="165"/>
        <end position="191"/>
    </location>
</feature>